<dbReference type="InterPro" id="IPR021924">
    <property type="entry name" value="DUF3537"/>
</dbReference>
<proteinExistence type="predicted"/>
<dbReference type="PANTHER" id="PTHR31963:SF29">
    <property type="entry name" value="OS02G0566400 PROTEIN"/>
    <property type="match status" value="1"/>
</dbReference>
<name>A0A3L6RF66_PANMI</name>
<dbReference type="AlphaFoldDB" id="A0A3L6RF66"/>
<keyword evidence="1" id="KW-0472">Membrane</keyword>
<keyword evidence="1" id="KW-0812">Transmembrane</keyword>
<dbReference type="PANTHER" id="PTHR31963">
    <property type="entry name" value="RAS GUANINE NUCLEOTIDE EXCHANGE FACTOR K"/>
    <property type="match status" value="1"/>
</dbReference>
<dbReference type="Pfam" id="PF12056">
    <property type="entry name" value="DUF3537"/>
    <property type="match status" value="1"/>
</dbReference>
<feature type="transmembrane region" description="Helical" evidence="1">
    <location>
        <begin position="89"/>
        <end position="107"/>
    </location>
</feature>
<dbReference type="STRING" id="4540.A0A3L6RF66"/>
<evidence type="ECO:0000313" key="3">
    <source>
        <dbReference type="Proteomes" id="UP000275267"/>
    </source>
</evidence>
<organism evidence="2 3">
    <name type="scientific">Panicum miliaceum</name>
    <name type="common">Proso millet</name>
    <name type="synonym">Broomcorn millet</name>
    <dbReference type="NCBI Taxonomy" id="4540"/>
    <lineage>
        <taxon>Eukaryota</taxon>
        <taxon>Viridiplantae</taxon>
        <taxon>Streptophyta</taxon>
        <taxon>Embryophyta</taxon>
        <taxon>Tracheophyta</taxon>
        <taxon>Spermatophyta</taxon>
        <taxon>Magnoliopsida</taxon>
        <taxon>Liliopsida</taxon>
        <taxon>Poales</taxon>
        <taxon>Poaceae</taxon>
        <taxon>PACMAD clade</taxon>
        <taxon>Panicoideae</taxon>
        <taxon>Panicodae</taxon>
        <taxon>Paniceae</taxon>
        <taxon>Panicinae</taxon>
        <taxon>Panicum</taxon>
        <taxon>Panicum sect. Panicum</taxon>
    </lineage>
</organism>
<accession>A0A3L6RF66</accession>
<dbReference type="EMBL" id="PQIB02000008">
    <property type="protein sequence ID" value="RLN03084.1"/>
    <property type="molecule type" value="Genomic_DNA"/>
</dbReference>
<comment type="caution">
    <text evidence="2">The sequence shown here is derived from an EMBL/GenBank/DDBJ whole genome shotgun (WGS) entry which is preliminary data.</text>
</comment>
<sequence>MYARRAHHPWSSYLLLVHTSMIRRTQVTEIPSGPCTAAAGRGARDPADGRLHSPREFGRFADVATVLQLQHHRRIREQLRKISHRYRKYIVSSLILVSASQFAVLLSTTRPHAVVNLATAGELAISILYKRL</sequence>
<evidence type="ECO:0000313" key="2">
    <source>
        <dbReference type="EMBL" id="RLN03084.1"/>
    </source>
</evidence>
<dbReference type="OrthoDB" id="1916325at2759"/>
<keyword evidence="3" id="KW-1185">Reference proteome</keyword>
<evidence type="ECO:0000256" key="1">
    <source>
        <dbReference type="SAM" id="Phobius"/>
    </source>
</evidence>
<gene>
    <name evidence="2" type="ORF">C2845_PM13G12080</name>
</gene>
<protein>
    <submittedName>
        <fullName evidence="2">Uncharacterized protein</fullName>
    </submittedName>
</protein>
<reference evidence="3" key="1">
    <citation type="journal article" date="2019" name="Nat. Commun.">
        <title>The genome of broomcorn millet.</title>
        <authorList>
            <person name="Zou C."/>
            <person name="Miki D."/>
            <person name="Li D."/>
            <person name="Tang Q."/>
            <person name="Xiao L."/>
            <person name="Rajput S."/>
            <person name="Deng P."/>
            <person name="Jia W."/>
            <person name="Huang R."/>
            <person name="Zhang M."/>
            <person name="Sun Y."/>
            <person name="Hu J."/>
            <person name="Fu X."/>
            <person name="Schnable P.S."/>
            <person name="Li F."/>
            <person name="Zhang H."/>
            <person name="Feng B."/>
            <person name="Zhu X."/>
            <person name="Liu R."/>
            <person name="Schnable J.C."/>
            <person name="Zhu J.-K."/>
            <person name="Zhang H."/>
        </authorList>
    </citation>
    <scope>NUCLEOTIDE SEQUENCE [LARGE SCALE GENOMIC DNA]</scope>
</reference>
<keyword evidence="1" id="KW-1133">Transmembrane helix</keyword>
<dbReference type="Proteomes" id="UP000275267">
    <property type="component" value="Unassembled WGS sequence"/>
</dbReference>